<organism evidence="2 3">
    <name type="scientific">Rhizobium phaseoli</name>
    <dbReference type="NCBI Taxonomy" id="396"/>
    <lineage>
        <taxon>Bacteria</taxon>
        <taxon>Pseudomonadati</taxon>
        <taxon>Pseudomonadota</taxon>
        <taxon>Alphaproteobacteria</taxon>
        <taxon>Hyphomicrobiales</taxon>
        <taxon>Rhizobiaceae</taxon>
        <taxon>Rhizobium/Agrobacterium group</taxon>
        <taxon>Rhizobium</taxon>
    </lineage>
</organism>
<gene>
    <name evidence="2" type="ORF">AMC81_PD00028</name>
</gene>
<dbReference type="PANTHER" id="PTHR30619">
    <property type="entry name" value="DNA INTERNALIZATION/COMPETENCE PROTEIN COMEC/REC2"/>
    <property type="match status" value="1"/>
</dbReference>
<geneLocation type="plasmid" evidence="2 3">
    <name>pRphaN671d</name>
</geneLocation>
<reference evidence="2 3" key="1">
    <citation type="submission" date="2015-11" db="EMBL/GenBank/DDBJ databases">
        <title>The limits of bacterial species coexistence and the symbiotic plasmid transference in sympatric Rhizobium populations.</title>
        <authorList>
            <person name="Perez-Carrascal O.M."/>
            <person name="VanInsberghe D."/>
            <person name="Juarez S."/>
            <person name="Polz M.F."/>
            <person name="Vinuesa P."/>
            <person name="Gonzalez V."/>
        </authorList>
    </citation>
    <scope>NUCLEOTIDE SEQUENCE [LARGE SCALE GENOMIC DNA]</scope>
    <source>
        <strain evidence="2 3">N771</strain>
        <plasmid evidence="2 3">pRphaN671d</plasmid>
    </source>
</reference>
<keyword evidence="3" id="KW-1185">Reference proteome</keyword>
<dbReference type="PANTHER" id="PTHR30619:SF1">
    <property type="entry name" value="RECOMBINATION PROTEIN 2"/>
    <property type="match status" value="1"/>
</dbReference>
<evidence type="ECO:0000313" key="3">
    <source>
        <dbReference type="Proteomes" id="UP000078551"/>
    </source>
</evidence>
<dbReference type="InterPro" id="IPR036866">
    <property type="entry name" value="RibonucZ/Hydroxyglut_hydro"/>
</dbReference>
<protein>
    <recommendedName>
        <fullName evidence="4">MBL fold metallo-hydrolase</fullName>
    </recommendedName>
</protein>
<feature type="compositionally biased region" description="Polar residues" evidence="1">
    <location>
        <begin position="9"/>
        <end position="28"/>
    </location>
</feature>
<proteinExistence type="predicted"/>
<evidence type="ECO:0008006" key="4">
    <source>
        <dbReference type="Google" id="ProtNLM"/>
    </source>
</evidence>
<dbReference type="RefSeq" id="WP_145964732.1">
    <property type="nucleotide sequence ID" value="NZ_CP013572.1"/>
</dbReference>
<accession>A0ABM6CHU3</accession>
<dbReference type="Proteomes" id="UP000078551">
    <property type="component" value="Plasmid pRphaN671d"/>
</dbReference>
<dbReference type="InterPro" id="IPR052159">
    <property type="entry name" value="Competence_DNA_uptake"/>
</dbReference>
<evidence type="ECO:0000256" key="1">
    <source>
        <dbReference type="SAM" id="MobiDB-lite"/>
    </source>
</evidence>
<dbReference type="SUPFAM" id="SSF56281">
    <property type="entry name" value="Metallo-hydrolase/oxidoreductase"/>
    <property type="match status" value="1"/>
</dbReference>
<evidence type="ECO:0000313" key="2">
    <source>
        <dbReference type="EMBL" id="ANL87885.1"/>
    </source>
</evidence>
<feature type="region of interest" description="Disordered" evidence="1">
    <location>
        <begin position="1"/>
        <end position="44"/>
    </location>
</feature>
<sequence length="533" mass="58409">MQGKPTGPKSATQRPVSGVSLKQKSPKSLESEPIPTRKLKPPPGGAAVRMYRIGHGDCFLIAFAGENPHQPSYVLIDCGYKPKSPDMIVPPTNVNAIGADILATTGGVIDVAIITHEHQDHVNGFNAKNFPKLQVGEVWFAWTENPQDDVANTLRKKFKDRLLGLIDARFELAAAQNDEAARDIDCYLEFELGEQAEGFNGLQHSAASGKDPSKSANKQAMEFLRNCAGGKSEYLYPHEKPRRIPGAKSARVFVLGPPRDPDKIDDLNPLASEEFGDEPSTRHLGIDANAPTSFAAPAVTSPFPRRYALPLQEAFMDISFGTFFRERYGEPGSIDPEPDDGSEISSAPEWRRIDARNVADPGALALAMNNATNNASLVLAFELSRGGKTLLFVGDAQAGNWRSWSDKAFNDSGKEISAKDLLGRTVLYKVGHHCSHNSTLNGKLDSKHPNLAWMAQGAAGDEFVAMITAVEAWAHQKPKPDWNHPMPQIKTALLERTSQRVLQTDTSLEKTAWRSFPGQVDEQPLWFDLMIEP</sequence>
<keyword evidence="2" id="KW-0614">Plasmid</keyword>
<name>A0ABM6CHU3_9HYPH</name>
<dbReference type="EMBL" id="CP013572">
    <property type="protein sequence ID" value="ANL87885.1"/>
    <property type="molecule type" value="Genomic_DNA"/>
</dbReference>
<dbReference type="Gene3D" id="3.60.15.10">
    <property type="entry name" value="Ribonuclease Z/Hydroxyacylglutathione hydrolase-like"/>
    <property type="match status" value="2"/>
</dbReference>